<evidence type="ECO:0000256" key="1">
    <source>
        <dbReference type="ARBA" id="ARBA00022801"/>
    </source>
</evidence>
<sequence length="325" mass="35515">MITSPLNAEHDFTKGMHVVLTGSASALPDPFRGGASAAVTIDGTVLQFDCGRMVLENLMRCGINPVEIDELYLTHLHFDHIASFGYFMIASWIASRQEDLPVTGPAGTVRMANDLVFKGHYADVEFGRGLVSTWRADVPGRPRDEPPFTARDVEPGLVTETDKYRITSVEVPHFQQFGMRSLAYRVDCDHGSVVVTGDCRPCPEVPELAKGADVLIQECAKPDGDMFTTGKFSRSSSLEDAQKEHTHPHSTPSWIGEVARKAGVKTVVATHVAPFGAPPASRAMSKVYYGEEEAPEDIFDRYASRIAETFDGNVHVAHDGLILKV</sequence>
<reference evidence="4 5" key="1">
    <citation type="submission" date="2023-09" db="EMBL/GenBank/DDBJ databases">
        <authorList>
            <person name="Rey-Velasco X."/>
        </authorList>
    </citation>
    <scope>NUCLEOTIDE SEQUENCE [LARGE SCALE GENOMIC DNA]</scope>
    <source>
        <strain evidence="4 5">F158</strain>
    </source>
</reference>
<evidence type="ECO:0000256" key="2">
    <source>
        <dbReference type="SAM" id="MobiDB-lite"/>
    </source>
</evidence>
<dbReference type="Pfam" id="PF12706">
    <property type="entry name" value="Lactamase_B_2"/>
    <property type="match status" value="1"/>
</dbReference>
<evidence type="ECO:0000313" key="4">
    <source>
        <dbReference type="EMBL" id="MDT0682017.1"/>
    </source>
</evidence>
<feature type="region of interest" description="Disordered" evidence="2">
    <location>
        <begin position="230"/>
        <end position="252"/>
    </location>
</feature>
<dbReference type="RefSeq" id="WP_311689867.1">
    <property type="nucleotide sequence ID" value="NZ_JAVRHL010000001.1"/>
</dbReference>
<dbReference type="InterPro" id="IPR044094">
    <property type="entry name" value="AtsA-like_MBL-fold"/>
</dbReference>
<feature type="domain" description="Metallo-beta-lactamase" evidence="3">
    <location>
        <begin position="65"/>
        <end position="271"/>
    </location>
</feature>
<evidence type="ECO:0000313" key="5">
    <source>
        <dbReference type="Proteomes" id="UP001265259"/>
    </source>
</evidence>
<evidence type="ECO:0000259" key="3">
    <source>
        <dbReference type="Pfam" id="PF12706"/>
    </source>
</evidence>
<dbReference type="Gene3D" id="3.60.15.10">
    <property type="entry name" value="Ribonuclease Z/Hydroxyacylglutathione hydrolase-like"/>
    <property type="match status" value="1"/>
</dbReference>
<comment type="caution">
    <text evidence="4">The sequence shown here is derived from an EMBL/GenBank/DDBJ whole genome shotgun (WGS) entry which is preliminary data.</text>
</comment>
<dbReference type="EMBL" id="JAVRHL010000001">
    <property type="protein sequence ID" value="MDT0682017.1"/>
    <property type="molecule type" value="Genomic_DNA"/>
</dbReference>
<organism evidence="4 5">
    <name type="scientific">Tropicimonas omnivorans</name>
    <dbReference type="NCBI Taxonomy" id="3075590"/>
    <lineage>
        <taxon>Bacteria</taxon>
        <taxon>Pseudomonadati</taxon>
        <taxon>Pseudomonadota</taxon>
        <taxon>Alphaproteobacteria</taxon>
        <taxon>Rhodobacterales</taxon>
        <taxon>Roseobacteraceae</taxon>
        <taxon>Tropicimonas</taxon>
    </lineage>
</organism>
<proteinExistence type="predicted"/>
<dbReference type="PANTHER" id="PTHR46018:SF2">
    <property type="entry name" value="ZINC PHOSPHODIESTERASE ELAC PROTEIN 1"/>
    <property type="match status" value="1"/>
</dbReference>
<feature type="compositionally biased region" description="Polar residues" evidence="2">
    <location>
        <begin position="230"/>
        <end position="239"/>
    </location>
</feature>
<dbReference type="InterPro" id="IPR036866">
    <property type="entry name" value="RibonucZ/Hydroxyglut_hydro"/>
</dbReference>
<keyword evidence="1" id="KW-0378">Hydrolase</keyword>
<accession>A0ABU3DFV3</accession>
<protein>
    <submittedName>
        <fullName evidence="4">MBL fold metallo-hydrolase</fullName>
    </submittedName>
</protein>
<dbReference type="SUPFAM" id="SSF56281">
    <property type="entry name" value="Metallo-hydrolase/oxidoreductase"/>
    <property type="match status" value="1"/>
</dbReference>
<dbReference type="Proteomes" id="UP001265259">
    <property type="component" value="Unassembled WGS sequence"/>
</dbReference>
<dbReference type="InterPro" id="IPR001279">
    <property type="entry name" value="Metallo-B-lactamas"/>
</dbReference>
<gene>
    <name evidence="4" type="ORF">RM543_04920</name>
</gene>
<name>A0ABU3DFV3_9RHOB</name>
<dbReference type="PANTHER" id="PTHR46018">
    <property type="entry name" value="ZINC PHOSPHODIESTERASE ELAC PROTEIN 1"/>
    <property type="match status" value="1"/>
</dbReference>
<dbReference type="CDD" id="cd07719">
    <property type="entry name" value="arylsulfatase_AtsA-like_MBL-fold"/>
    <property type="match status" value="1"/>
</dbReference>
<keyword evidence="5" id="KW-1185">Reference proteome</keyword>